<evidence type="ECO:0000313" key="3">
    <source>
        <dbReference type="Proteomes" id="UP001611075"/>
    </source>
</evidence>
<evidence type="ECO:0000259" key="1">
    <source>
        <dbReference type="Pfam" id="PF00668"/>
    </source>
</evidence>
<dbReference type="Gene3D" id="3.30.559.10">
    <property type="entry name" value="Chloramphenicol acetyltransferase-like domain"/>
    <property type="match status" value="2"/>
</dbReference>
<feature type="domain" description="Condensation" evidence="1">
    <location>
        <begin position="500"/>
        <end position="827"/>
    </location>
</feature>
<dbReference type="Pfam" id="PF00668">
    <property type="entry name" value="Condensation"/>
    <property type="match status" value="2"/>
</dbReference>
<name>A0ABW7SMA8_9ACTN</name>
<organism evidence="2 3">
    <name type="scientific">Micromonospora rubida</name>
    <dbReference type="NCBI Taxonomy" id="2697657"/>
    <lineage>
        <taxon>Bacteria</taxon>
        <taxon>Bacillati</taxon>
        <taxon>Actinomycetota</taxon>
        <taxon>Actinomycetes</taxon>
        <taxon>Micromonosporales</taxon>
        <taxon>Micromonosporaceae</taxon>
        <taxon>Micromonospora</taxon>
    </lineage>
</organism>
<dbReference type="RefSeq" id="WP_396681501.1">
    <property type="nucleotide sequence ID" value="NZ_JBIRPU010000013.1"/>
</dbReference>
<feature type="domain" description="Condensation" evidence="1">
    <location>
        <begin position="28"/>
        <end position="277"/>
    </location>
</feature>
<accession>A0ABW7SMA8</accession>
<proteinExistence type="predicted"/>
<sequence>MRFADAVVPAEWADETLVHAPFHGAGAGTAPLTWAQQVTWRASARHGSNHRFLNLRRTVPVSARAGADTERATRALGALVGRHGSLRTRVRAVDGEHRQETAATGHLPLLVLAGTGDGARDARDAADRLSGVAFDHDREWPVRVALVTVDGRVRQVVLVFSHSTVDAHAAEVVLRDLRLLLLRGRIDTPPGLQSVDVARLQHGAEGRRSERAVAYWLREFARLPAEPLPPGGPGLTPRLRRGVLVSSAVDLAARAVAARYRVSTSAVLLAGVTALAAARSGRDRCGLFPMAHNRFPARYADAVANLGQIGFGVLDVADRPAFPLLLSRVWQASLNGLRNAFYDPSALRRGFADADRDYATAFLPHYYFNDVRLPVGAAAAAPEVTRRDLRAAMARTGFSWARGLDRASWHLLTHVVDEPGGVGVTLTVDTRHVAVDTVEPFLRELEELLVEAAFAEVSWPSAAPSAAPVAVATPPVVLPAGAGEEMAYARFVGGRVGTGPLTWGQRAMWRAVEEFESPSHSVLNLRRVLAVSRRADVDVARAVRAVAALVDRHESLRTRVCSVDGELYQSAAPAGRLPVLVHPVPHAAADPDGRTAAAALADRLGTPRFDHASEWPLRAALVTVDDRVRQVVLVFSHSTVDFHATETVLRDLRLLVLRGSLPTPPGPQSLDIAERERDGERRRGDRAVAYWTRQFPGLTVGLFDQVGPGLDPRYRRGSLVSEAVRHAARLVAARHGVSNATVLLAATAAVLTADNGGDVCGVFTMANNRFQPEYDVAISKLNQIGLCRIDLADRPGFAEVLSRAGRASLDAYRHAYYDPAELERAFAERGVDYRTALAPFCYLNDIRLPHAADPEPAGPDEAALRVAAGRSTFRWLEELDRFAWRCRLQVIDAPGAVELAITVDTRYLPPERAEGFLRAVEALLVEAAFHDAPWPWSPSPAPAFRR</sequence>
<gene>
    <name evidence="2" type="ORF">ACH4OY_19435</name>
</gene>
<dbReference type="SUPFAM" id="SSF52777">
    <property type="entry name" value="CoA-dependent acyltransferases"/>
    <property type="match status" value="4"/>
</dbReference>
<evidence type="ECO:0000313" key="2">
    <source>
        <dbReference type="EMBL" id="MFI0794838.1"/>
    </source>
</evidence>
<dbReference type="Gene3D" id="3.30.559.30">
    <property type="entry name" value="Nonribosomal peptide synthetase, condensation domain"/>
    <property type="match status" value="2"/>
</dbReference>
<reference evidence="2 3" key="1">
    <citation type="submission" date="2024-10" db="EMBL/GenBank/DDBJ databases">
        <title>The Natural Products Discovery Center: Release of the First 8490 Sequenced Strains for Exploring Actinobacteria Biosynthetic Diversity.</title>
        <authorList>
            <person name="Kalkreuter E."/>
            <person name="Kautsar S.A."/>
            <person name="Yang D."/>
            <person name="Bader C.D."/>
            <person name="Teijaro C.N."/>
            <person name="Fluegel L."/>
            <person name="Davis C.M."/>
            <person name="Simpson J.R."/>
            <person name="Lauterbach L."/>
            <person name="Steele A.D."/>
            <person name="Gui C."/>
            <person name="Meng S."/>
            <person name="Li G."/>
            <person name="Viehrig K."/>
            <person name="Ye F."/>
            <person name="Su P."/>
            <person name="Kiefer A.F."/>
            <person name="Nichols A."/>
            <person name="Cepeda A.J."/>
            <person name="Yan W."/>
            <person name="Fan B."/>
            <person name="Jiang Y."/>
            <person name="Adhikari A."/>
            <person name="Zheng C.-J."/>
            <person name="Schuster L."/>
            <person name="Cowan T.M."/>
            <person name="Smanski M.J."/>
            <person name="Chevrette M.G."/>
            <person name="De Carvalho L.P.S."/>
            <person name="Shen B."/>
        </authorList>
    </citation>
    <scope>NUCLEOTIDE SEQUENCE [LARGE SCALE GENOMIC DNA]</scope>
    <source>
        <strain evidence="2 3">NPDC021253</strain>
    </source>
</reference>
<dbReference type="EMBL" id="JBIRPU010000013">
    <property type="protein sequence ID" value="MFI0794838.1"/>
    <property type="molecule type" value="Genomic_DNA"/>
</dbReference>
<dbReference type="Proteomes" id="UP001611075">
    <property type="component" value="Unassembled WGS sequence"/>
</dbReference>
<dbReference type="InterPro" id="IPR023213">
    <property type="entry name" value="CAT-like_dom_sf"/>
</dbReference>
<keyword evidence="3" id="KW-1185">Reference proteome</keyword>
<dbReference type="InterPro" id="IPR001242">
    <property type="entry name" value="Condensation_dom"/>
</dbReference>
<protein>
    <submittedName>
        <fullName evidence="2">Condensation domain-containing protein</fullName>
    </submittedName>
</protein>
<dbReference type="PANTHER" id="PTHR45527:SF1">
    <property type="entry name" value="FATTY ACID SYNTHASE"/>
    <property type="match status" value="1"/>
</dbReference>
<dbReference type="PANTHER" id="PTHR45527">
    <property type="entry name" value="NONRIBOSOMAL PEPTIDE SYNTHETASE"/>
    <property type="match status" value="1"/>
</dbReference>
<comment type="caution">
    <text evidence="2">The sequence shown here is derived from an EMBL/GenBank/DDBJ whole genome shotgun (WGS) entry which is preliminary data.</text>
</comment>